<organism evidence="1 2">
    <name type="scientific">Microbulbifer celer</name>
    <dbReference type="NCBI Taxonomy" id="435905"/>
    <lineage>
        <taxon>Bacteria</taxon>
        <taxon>Pseudomonadati</taxon>
        <taxon>Pseudomonadota</taxon>
        <taxon>Gammaproteobacteria</taxon>
        <taxon>Cellvibrionales</taxon>
        <taxon>Microbulbiferaceae</taxon>
        <taxon>Microbulbifer</taxon>
    </lineage>
</organism>
<dbReference type="Proteomes" id="UP001597264">
    <property type="component" value="Unassembled WGS sequence"/>
</dbReference>
<dbReference type="RefSeq" id="WP_230435231.1">
    <property type="nucleotide sequence ID" value="NZ_CP087715.1"/>
</dbReference>
<dbReference type="Gene3D" id="1.10.357.10">
    <property type="entry name" value="Tetracycline Repressor, domain 2"/>
    <property type="match status" value="1"/>
</dbReference>
<dbReference type="EMBL" id="JBHTLR010000034">
    <property type="protein sequence ID" value="MFD1218303.1"/>
    <property type="molecule type" value="Genomic_DNA"/>
</dbReference>
<protein>
    <submittedName>
        <fullName evidence="1">Uncharacterized protein</fullName>
    </submittedName>
</protein>
<gene>
    <name evidence="1" type="ORF">ACFQ2X_17000</name>
</gene>
<comment type="caution">
    <text evidence="1">The sequence shown here is derived from an EMBL/GenBank/DDBJ whole genome shotgun (WGS) entry which is preliminary data.</text>
</comment>
<proteinExistence type="predicted"/>
<evidence type="ECO:0000313" key="1">
    <source>
        <dbReference type="EMBL" id="MFD1218303.1"/>
    </source>
</evidence>
<reference evidence="2" key="1">
    <citation type="journal article" date="2019" name="Int. J. Syst. Evol. Microbiol.">
        <title>The Global Catalogue of Microorganisms (GCM) 10K type strain sequencing project: providing services to taxonomists for standard genome sequencing and annotation.</title>
        <authorList>
            <consortium name="The Broad Institute Genomics Platform"/>
            <consortium name="The Broad Institute Genome Sequencing Center for Infectious Disease"/>
            <person name="Wu L."/>
            <person name="Ma J."/>
        </authorList>
    </citation>
    <scope>NUCLEOTIDE SEQUENCE [LARGE SCALE GENOMIC DNA]</scope>
    <source>
        <strain evidence="2">CCUG 54356</strain>
    </source>
</reference>
<accession>A0ABW3UBJ6</accession>
<sequence length="219" mass="25112">MSKFNHASTLQEERDPCLTKNETYENIMNAAEATLRYKNPEDISTTDLILLTGYPEELISDHFSNINMAITALAERHTNLFCESVDQVIPPNSINNWKDITSLLFDICFLYYKNHESALKLHYGPQLSRAQSKQQLKRNSSFSRIILNAISRNFDIPYRQEYLATFWLAVTVYDCFCSLSFSISENISKDSSDKGKSAAIAYIEKTLGKEIDEEIKQKP</sequence>
<evidence type="ECO:0000313" key="2">
    <source>
        <dbReference type="Proteomes" id="UP001597264"/>
    </source>
</evidence>
<keyword evidence="2" id="KW-1185">Reference proteome</keyword>
<name>A0ABW3UBJ6_9GAMM</name>